<proteinExistence type="predicted"/>
<gene>
    <name evidence="1" type="ORF">ROR02_00490</name>
</gene>
<dbReference type="AlphaFoldDB" id="A0A512H3D1"/>
<reference evidence="1 2" key="1">
    <citation type="submission" date="2019-07" db="EMBL/GenBank/DDBJ databases">
        <title>Whole genome shotgun sequence of Rhodospirillum oryzae NBRC 107573.</title>
        <authorList>
            <person name="Hosoyama A."/>
            <person name="Uohara A."/>
            <person name="Ohji S."/>
            <person name="Ichikawa N."/>
        </authorList>
    </citation>
    <scope>NUCLEOTIDE SEQUENCE [LARGE SCALE GENOMIC DNA]</scope>
    <source>
        <strain evidence="1 2">NBRC 107573</strain>
    </source>
</reference>
<dbReference type="Proteomes" id="UP000321567">
    <property type="component" value="Unassembled WGS sequence"/>
</dbReference>
<sequence length="89" mass="10490">MASKESQMRWRQKNHAIKRQLNVMARTFVHDSLSHLAEREGLRGKGEAVTFATFMLMALEQHAALNQDVRRLLDLYRSVYQRDRDLYSP</sequence>
<comment type="caution">
    <text evidence="1">The sequence shown here is derived from an EMBL/GenBank/DDBJ whole genome shotgun (WGS) entry which is preliminary data.</text>
</comment>
<keyword evidence="2" id="KW-1185">Reference proteome</keyword>
<evidence type="ECO:0000313" key="2">
    <source>
        <dbReference type="Proteomes" id="UP000321567"/>
    </source>
</evidence>
<protein>
    <submittedName>
        <fullName evidence="1">Uncharacterized protein</fullName>
    </submittedName>
</protein>
<dbReference type="RefSeq" id="WP_147161991.1">
    <property type="nucleotide sequence ID" value="NZ_BJZO01000001.1"/>
</dbReference>
<accession>A0A512H3D1</accession>
<organism evidence="1 2">
    <name type="scientific">Pararhodospirillum oryzae</name>
    <dbReference type="NCBI Taxonomy" id="478448"/>
    <lineage>
        <taxon>Bacteria</taxon>
        <taxon>Pseudomonadati</taxon>
        <taxon>Pseudomonadota</taxon>
        <taxon>Alphaproteobacteria</taxon>
        <taxon>Rhodospirillales</taxon>
        <taxon>Rhodospirillaceae</taxon>
        <taxon>Pararhodospirillum</taxon>
    </lineage>
</organism>
<dbReference type="OrthoDB" id="7360070at2"/>
<name>A0A512H3D1_9PROT</name>
<evidence type="ECO:0000313" key="1">
    <source>
        <dbReference type="EMBL" id="GEO79918.1"/>
    </source>
</evidence>
<dbReference type="EMBL" id="BJZO01000001">
    <property type="protein sequence ID" value="GEO79918.1"/>
    <property type="molecule type" value="Genomic_DNA"/>
</dbReference>